<proteinExistence type="predicted"/>
<dbReference type="Proteomes" id="UP001161406">
    <property type="component" value="Unassembled WGS sequence"/>
</dbReference>
<gene>
    <name evidence="1" type="ORF">GCM10007913_32970</name>
</gene>
<evidence type="ECO:0008006" key="3">
    <source>
        <dbReference type="Google" id="ProtNLM"/>
    </source>
</evidence>
<protein>
    <recommendedName>
        <fullName evidence="3">Heparinase II/III-like protein</fullName>
    </recommendedName>
</protein>
<name>A0ABQ5UJM8_9HYPH</name>
<evidence type="ECO:0000313" key="1">
    <source>
        <dbReference type="EMBL" id="GLQ11365.1"/>
    </source>
</evidence>
<organism evidence="1 2">
    <name type="scientific">Devosia yakushimensis</name>
    <dbReference type="NCBI Taxonomy" id="470028"/>
    <lineage>
        <taxon>Bacteria</taxon>
        <taxon>Pseudomonadati</taxon>
        <taxon>Pseudomonadota</taxon>
        <taxon>Alphaproteobacteria</taxon>
        <taxon>Hyphomicrobiales</taxon>
        <taxon>Devosiaceae</taxon>
        <taxon>Devosia</taxon>
    </lineage>
</organism>
<keyword evidence="2" id="KW-1185">Reference proteome</keyword>
<dbReference type="EMBL" id="BSNG01000001">
    <property type="protein sequence ID" value="GLQ11365.1"/>
    <property type="molecule type" value="Genomic_DNA"/>
</dbReference>
<sequence length="822" mass="89692">MTTPLLTLSRGDSLAAWALSPVMATPFPGVPAPAEDRQNYKYINGFVDVGDLPCRVATWRDVATRTLALDTSWPVESLYLPGANRRVEFSQFRSTPTRLSRWCRTTISAPVDRYCSFRLSTRGGVHIWVDGELAGRFEPFTRNSTEQSVVHLPIKAAGSDIVVLTEDMAERDTNWFFELTLLDDVPLAIFLPGAPADAHLDSLKALAAEVRPAGEFTGPGDALVLQFDTTASLAVTIEAKVGSTSHAKHIMLDRTVILEAGETQVTLCRGDELPEGYHIIDLTFVVDDTSVTRQIACAVLHATEPQKRHADIAERKREALLHAARDGEMRMGTALAMLASGIEPDQRFREIIETTLTIIEERWDCADFVSVPLLWAYAKYAAQFPPDLRARTETALLTFRYWVDEPGNDVMWFWSENHALCFHVSQLMAGQLFPDGDFTASGRKGAEQVRLAAERLHLWFDAVEAEGLAEWNSSAYYPVDFIGLLALVEFAPADIAARARRVTDRIFTMMALHSLGGVPAGSMGRAYDKELRAGPLTELAPFASVAFGKGWLNNGVASLPLFAAGLYLPPPELAELAWPAPDTAITAQYTQGYAHAAHLSLFKTPAVQLSSNAGAKPGGYGHQQHVVDVLFSAHPLARSWINHPGEDDPWGSQRPSYWAGNGVLPRAAQHENVALLLYDLGANPRLDFTHAYVSQAGIEARLIDGALILRSGNGLLAYKATAPLVPVTKGPSTGREYRCYGKVTGWMALVAEGDDIDAFARKIAALDLTLDGRHLTLTGLPSGPIGLDWSNGLSVNGKAVAHPNMSIEPLIQRRRLSETMAG</sequence>
<evidence type="ECO:0000313" key="2">
    <source>
        <dbReference type="Proteomes" id="UP001161406"/>
    </source>
</evidence>
<dbReference type="RefSeq" id="WP_284392660.1">
    <property type="nucleotide sequence ID" value="NZ_BSNG01000001.1"/>
</dbReference>
<accession>A0ABQ5UJM8</accession>
<reference evidence="1" key="1">
    <citation type="journal article" date="2014" name="Int. J. Syst. Evol. Microbiol.">
        <title>Complete genome of a new Firmicutes species belonging to the dominant human colonic microbiota ('Ruminococcus bicirculans') reveals two chromosomes and a selective capacity to utilize plant glucans.</title>
        <authorList>
            <consortium name="NISC Comparative Sequencing Program"/>
            <person name="Wegmann U."/>
            <person name="Louis P."/>
            <person name="Goesmann A."/>
            <person name="Henrissat B."/>
            <person name="Duncan S.H."/>
            <person name="Flint H.J."/>
        </authorList>
    </citation>
    <scope>NUCLEOTIDE SEQUENCE</scope>
    <source>
        <strain evidence="1">NBRC 103855</strain>
    </source>
</reference>
<comment type="caution">
    <text evidence="1">The sequence shown here is derived from an EMBL/GenBank/DDBJ whole genome shotgun (WGS) entry which is preliminary data.</text>
</comment>
<reference evidence="1" key="2">
    <citation type="submission" date="2023-01" db="EMBL/GenBank/DDBJ databases">
        <title>Draft genome sequence of Devosia yakushimensis strain NBRC 103855.</title>
        <authorList>
            <person name="Sun Q."/>
            <person name="Mori K."/>
        </authorList>
    </citation>
    <scope>NUCLEOTIDE SEQUENCE</scope>
    <source>
        <strain evidence="1">NBRC 103855</strain>
    </source>
</reference>